<accession>A0A8B6IZR1</accession>
<dbReference type="RefSeq" id="WP_023079210.1">
    <property type="nucleotide sequence ID" value="NZ_CAAHLE010000005.1"/>
</dbReference>
<name>A0A8B6IZR1_STRPY</name>
<dbReference type="EMBL" id="CAAIJW010000004">
    <property type="protein sequence ID" value="VHD02643.1"/>
    <property type="molecule type" value="Genomic_DNA"/>
</dbReference>
<proteinExistence type="predicted"/>
<gene>
    <name evidence="1" type="ORF">SAMEA1711581_00619</name>
</gene>
<dbReference type="Proteomes" id="UP000353394">
    <property type="component" value="Unassembled WGS sequence"/>
</dbReference>
<sequence>MDRFDKAQAAAFDLMWMCSGGKSSRTFKAEGKTYKMTLEEVKLSEQII</sequence>
<dbReference type="AlphaFoldDB" id="A0A8B6IZR1"/>
<organism evidence="1 2">
    <name type="scientific">Streptococcus pyogenes</name>
    <dbReference type="NCBI Taxonomy" id="1314"/>
    <lineage>
        <taxon>Bacteria</taxon>
        <taxon>Bacillati</taxon>
        <taxon>Bacillota</taxon>
        <taxon>Bacilli</taxon>
        <taxon>Lactobacillales</taxon>
        <taxon>Streptococcaceae</taxon>
        <taxon>Streptococcus</taxon>
    </lineage>
</organism>
<evidence type="ECO:0000313" key="1">
    <source>
        <dbReference type="EMBL" id="VHD02643.1"/>
    </source>
</evidence>
<protein>
    <submittedName>
        <fullName evidence="1">Uncharacterized protein</fullName>
    </submittedName>
</protein>
<reference evidence="1 2" key="1">
    <citation type="submission" date="2019-04" db="EMBL/GenBank/DDBJ databases">
        <authorList>
            <consortium name="Pathogen Informatics"/>
        </authorList>
    </citation>
    <scope>NUCLEOTIDE SEQUENCE [LARGE SCALE GENOMIC DNA]</scope>
    <source>
        <strain evidence="1 2">K36395</strain>
    </source>
</reference>
<comment type="caution">
    <text evidence="1">The sequence shown here is derived from an EMBL/GenBank/DDBJ whole genome shotgun (WGS) entry which is preliminary data.</text>
</comment>
<evidence type="ECO:0000313" key="2">
    <source>
        <dbReference type="Proteomes" id="UP000353394"/>
    </source>
</evidence>